<dbReference type="EMBL" id="SRKY01000001">
    <property type="protein sequence ID" value="THH38987.1"/>
    <property type="molecule type" value="Genomic_DNA"/>
</dbReference>
<reference evidence="1 2" key="1">
    <citation type="submission" date="2019-04" db="EMBL/GenBank/DDBJ databases">
        <title>Shimia ponticola sp. nov., isolated from seawater.</title>
        <authorList>
            <person name="Kim Y.-O."/>
            <person name="Yoon J.-H."/>
        </authorList>
    </citation>
    <scope>NUCLEOTIDE SEQUENCE [LARGE SCALE GENOMIC DNA]</scope>
    <source>
        <strain evidence="1 2">MYP11</strain>
    </source>
</reference>
<dbReference type="Proteomes" id="UP000306602">
    <property type="component" value="Unassembled WGS sequence"/>
</dbReference>
<evidence type="ECO:0000313" key="2">
    <source>
        <dbReference type="Proteomes" id="UP000306602"/>
    </source>
</evidence>
<accession>A0A4S4NJP6</accession>
<comment type="caution">
    <text evidence="1">The sequence shown here is derived from an EMBL/GenBank/DDBJ whole genome shotgun (WGS) entry which is preliminary data.</text>
</comment>
<evidence type="ECO:0000313" key="1">
    <source>
        <dbReference type="EMBL" id="THH38987.1"/>
    </source>
</evidence>
<dbReference type="AlphaFoldDB" id="A0A4S4NJP6"/>
<dbReference type="RefSeq" id="WP_136461906.1">
    <property type="nucleotide sequence ID" value="NZ_SRKY01000001.1"/>
</dbReference>
<name>A0A4S4NJP6_9RHOB</name>
<keyword evidence="2" id="KW-1185">Reference proteome</keyword>
<sequence length="103" mass="10571">MFNATGVQQAAPAVAAILPGGADLSCLGSNGSARASIAFDAMLIQQNQDVEARVMRRGGRRVSAAMRQARSFGSSETKPDAGKACVAGRARGVRGAVIARLLK</sequence>
<proteinExistence type="predicted"/>
<gene>
    <name evidence="1" type="ORF">E4Z66_05360</name>
</gene>
<organism evidence="1 2">
    <name type="scientific">Aliishimia ponticola</name>
    <dbReference type="NCBI Taxonomy" id="2499833"/>
    <lineage>
        <taxon>Bacteria</taxon>
        <taxon>Pseudomonadati</taxon>
        <taxon>Pseudomonadota</taxon>
        <taxon>Alphaproteobacteria</taxon>
        <taxon>Rhodobacterales</taxon>
        <taxon>Paracoccaceae</taxon>
        <taxon>Aliishimia</taxon>
    </lineage>
</organism>
<protein>
    <submittedName>
        <fullName evidence="1">Uncharacterized protein</fullName>
    </submittedName>
</protein>